<evidence type="ECO:0000256" key="4">
    <source>
        <dbReference type="HAMAP-Rule" id="MF_01151"/>
    </source>
</evidence>
<dbReference type="Gene3D" id="2.30.22.10">
    <property type="entry name" value="Head domain of nucleotide exchange factor GrpE"/>
    <property type="match status" value="1"/>
</dbReference>
<evidence type="ECO:0000256" key="7">
    <source>
        <dbReference type="SAM" id="Coils"/>
    </source>
</evidence>
<comment type="function">
    <text evidence="4 5">Participates actively in the response to hyperosmotic and heat shock by preventing the aggregation of stress-denatured proteins, in association with DnaK and GrpE. It is the nucleotide exchange factor for DnaK and may function as a thermosensor. Unfolded proteins bind initially to DnaJ; upon interaction with the DnaJ-bound protein, DnaK hydrolyzes its bound ATP, resulting in the formation of a stable complex. GrpE releases ADP from DnaK; ATP binding to DnaK triggers the release of the substrate protein, thus completing the reaction cycle. Several rounds of ATP-dependent interactions between DnaJ, DnaK and GrpE are required for fully efficient folding.</text>
</comment>
<dbReference type="PROSITE" id="PS01071">
    <property type="entry name" value="GRPE"/>
    <property type="match status" value="1"/>
</dbReference>
<keyword evidence="4" id="KW-0963">Cytoplasm</keyword>
<dbReference type="GO" id="GO:0042803">
    <property type="term" value="F:protein homodimerization activity"/>
    <property type="evidence" value="ECO:0007669"/>
    <property type="project" value="InterPro"/>
</dbReference>
<dbReference type="PANTHER" id="PTHR21237:SF23">
    <property type="entry name" value="GRPE PROTEIN HOMOLOG, MITOCHONDRIAL"/>
    <property type="match status" value="1"/>
</dbReference>
<dbReference type="InterPro" id="IPR013805">
    <property type="entry name" value="GrpE_CC"/>
</dbReference>
<comment type="similarity">
    <text evidence="1 4 6">Belongs to the GrpE family.</text>
</comment>
<dbReference type="HAMAP" id="MF_01151">
    <property type="entry name" value="GrpE"/>
    <property type="match status" value="1"/>
</dbReference>
<dbReference type="RefSeq" id="WP_075433235.1">
    <property type="nucleotide sequence ID" value="NZ_CP013259.1"/>
</dbReference>
<name>A0A1B2H877_BUCDN</name>
<dbReference type="GO" id="GO:0000774">
    <property type="term" value="F:adenyl-nucleotide exchange factor activity"/>
    <property type="evidence" value="ECO:0007669"/>
    <property type="project" value="InterPro"/>
</dbReference>
<dbReference type="InterPro" id="IPR000740">
    <property type="entry name" value="GrpE"/>
</dbReference>
<evidence type="ECO:0000313" key="9">
    <source>
        <dbReference type="Proteomes" id="UP000093070"/>
    </source>
</evidence>
<accession>A0A1B2H877</accession>
<sequence>MDNQTNNLNANIAEEEKENIENDNKKIHNLKSQILKNEKKINEIELRKLAHIENIKKNTTETINTIKKEQIEKFLKTIIPIIDSLESIVQLSNKLDSKNEPLIEGIQLTLKSFLNTLFNLDVKIEGQEKELFNPNIHDAIRLEKSNTTPPNHIIFVDKKGFSLNKTILRKAKVIISKE</sequence>
<dbReference type="GO" id="GO:0005829">
    <property type="term" value="C:cytosol"/>
    <property type="evidence" value="ECO:0007669"/>
    <property type="project" value="TreeGrafter"/>
</dbReference>
<feature type="coiled-coil region" evidence="7">
    <location>
        <begin position="3"/>
        <end position="47"/>
    </location>
</feature>
<keyword evidence="3 4" id="KW-0143">Chaperone</keyword>
<dbReference type="Gene3D" id="3.90.20.20">
    <property type="match status" value="1"/>
</dbReference>
<evidence type="ECO:0000256" key="1">
    <source>
        <dbReference type="ARBA" id="ARBA00009054"/>
    </source>
</evidence>
<dbReference type="SUPFAM" id="SSF51064">
    <property type="entry name" value="Head domain of nucleotide exchange factor GrpE"/>
    <property type="match status" value="1"/>
</dbReference>
<dbReference type="GO" id="GO:0051087">
    <property type="term" value="F:protein-folding chaperone binding"/>
    <property type="evidence" value="ECO:0007669"/>
    <property type="project" value="InterPro"/>
</dbReference>
<evidence type="ECO:0000256" key="5">
    <source>
        <dbReference type="RuleBase" id="RU000639"/>
    </source>
</evidence>
<dbReference type="InterPro" id="IPR009012">
    <property type="entry name" value="GrpE_head"/>
</dbReference>
<keyword evidence="7" id="KW-0175">Coiled coil</keyword>
<reference evidence="8 9" key="1">
    <citation type="submission" date="2015-11" db="EMBL/GenBank/DDBJ databases">
        <title>The complete genome of Buchnera aphidicola from Diuraphis noxia biotype SAM.</title>
        <authorList>
            <person name="Burger N.F.V."/>
            <person name="Oberholster A.-M."/>
        </authorList>
    </citation>
    <scope>NUCLEOTIDE SEQUENCE [LARGE SCALE GENOMIC DNA]</scope>
    <source>
        <strain evidence="8">SAM</strain>
    </source>
</reference>
<dbReference type="Pfam" id="PF01025">
    <property type="entry name" value="GrpE"/>
    <property type="match status" value="1"/>
</dbReference>
<dbReference type="SUPFAM" id="SSF58014">
    <property type="entry name" value="Coiled-coil domain of nucleotide exchange factor GrpE"/>
    <property type="match status" value="1"/>
</dbReference>
<evidence type="ECO:0000256" key="3">
    <source>
        <dbReference type="ARBA" id="ARBA00023186"/>
    </source>
</evidence>
<dbReference type="AlphaFoldDB" id="A0A1B2H877"/>
<keyword evidence="2 4" id="KW-0346">Stress response</keyword>
<evidence type="ECO:0000256" key="2">
    <source>
        <dbReference type="ARBA" id="ARBA00023016"/>
    </source>
</evidence>
<proteinExistence type="inferred from homology"/>
<dbReference type="PANTHER" id="PTHR21237">
    <property type="entry name" value="GRPE PROTEIN"/>
    <property type="match status" value="1"/>
</dbReference>
<protein>
    <recommendedName>
        <fullName evidence="4 5">Protein GrpE</fullName>
    </recommendedName>
    <alternativeName>
        <fullName evidence="4">HSP-70 cofactor</fullName>
    </alternativeName>
</protein>
<dbReference type="GO" id="GO:0006457">
    <property type="term" value="P:protein folding"/>
    <property type="evidence" value="ECO:0007669"/>
    <property type="project" value="InterPro"/>
</dbReference>
<dbReference type="EMBL" id="CP013259">
    <property type="protein sequence ID" value="ANZ22414.1"/>
    <property type="molecule type" value="Genomic_DNA"/>
</dbReference>
<dbReference type="OrthoDB" id="9789811at2"/>
<evidence type="ECO:0000313" key="8">
    <source>
        <dbReference type="EMBL" id="ANZ22414.1"/>
    </source>
</evidence>
<dbReference type="STRING" id="118101.ATN01_00925"/>
<comment type="subunit">
    <text evidence="4">Homodimer.</text>
</comment>
<evidence type="ECO:0000256" key="6">
    <source>
        <dbReference type="RuleBase" id="RU004478"/>
    </source>
</evidence>
<dbReference type="CDD" id="cd00446">
    <property type="entry name" value="GrpE"/>
    <property type="match status" value="1"/>
</dbReference>
<dbReference type="PRINTS" id="PR00773">
    <property type="entry name" value="GRPEPROTEIN"/>
</dbReference>
<gene>
    <name evidence="4" type="primary">grpE</name>
    <name evidence="8" type="ORF">ATN01_00925</name>
</gene>
<comment type="subcellular location">
    <subcellularLocation>
        <location evidence="4">Cytoplasm</location>
    </subcellularLocation>
</comment>
<organism evidence="8 9">
    <name type="scientific">Buchnera aphidicola subsp. Diuraphis noxia</name>
    <dbReference type="NCBI Taxonomy" id="118101"/>
    <lineage>
        <taxon>Bacteria</taxon>
        <taxon>Pseudomonadati</taxon>
        <taxon>Pseudomonadota</taxon>
        <taxon>Gammaproteobacteria</taxon>
        <taxon>Enterobacterales</taxon>
        <taxon>Erwiniaceae</taxon>
        <taxon>Buchnera</taxon>
    </lineage>
</organism>
<dbReference type="Proteomes" id="UP000093070">
    <property type="component" value="Chromosome"/>
</dbReference>
<dbReference type="GO" id="GO:0051082">
    <property type="term" value="F:unfolded protein binding"/>
    <property type="evidence" value="ECO:0007669"/>
    <property type="project" value="TreeGrafter"/>
</dbReference>